<feature type="compositionally biased region" description="Polar residues" evidence="5">
    <location>
        <begin position="1529"/>
        <end position="1542"/>
    </location>
</feature>
<dbReference type="EMBL" id="CAJNOR010001396">
    <property type="protein sequence ID" value="CAF1135658.1"/>
    <property type="molecule type" value="Genomic_DNA"/>
</dbReference>
<dbReference type="Pfam" id="PF17846">
    <property type="entry name" value="XRN_M"/>
    <property type="match status" value="1"/>
</dbReference>
<feature type="compositionally biased region" description="Low complexity" evidence="5">
    <location>
        <begin position="1337"/>
        <end position="1348"/>
    </location>
</feature>
<name>A0A814RRS4_ADIRI</name>
<dbReference type="Gene3D" id="2.30.30.750">
    <property type="match status" value="1"/>
</dbReference>
<feature type="domain" description="Xrn1 helical" evidence="7">
    <location>
        <begin position="276"/>
        <end position="661"/>
    </location>
</feature>
<feature type="region of interest" description="Disordered" evidence="5">
    <location>
        <begin position="1565"/>
        <end position="1587"/>
    </location>
</feature>
<keyword evidence="1" id="KW-0540">Nuclease</keyword>
<dbReference type="EMBL" id="CAJNOJ010000342">
    <property type="protein sequence ID" value="CAF1408800.1"/>
    <property type="molecule type" value="Genomic_DNA"/>
</dbReference>
<evidence type="ECO:0000313" key="11">
    <source>
        <dbReference type="EMBL" id="CAF1408800.1"/>
    </source>
</evidence>
<dbReference type="Pfam" id="PF18129">
    <property type="entry name" value="SH3_12"/>
    <property type="match status" value="1"/>
</dbReference>
<feature type="compositionally biased region" description="Low complexity" evidence="5">
    <location>
        <begin position="1402"/>
        <end position="1418"/>
    </location>
</feature>
<dbReference type="InterPro" id="IPR016494">
    <property type="entry name" value="5_3_exoribonuclease_1"/>
</dbReference>
<accession>A0A814RRS4</accession>
<dbReference type="Proteomes" id="UP000663828">
    <property type="component" value="Unassembled WGS sequence"/>
</dbReference>
<dbReference type="Pfam" id="PF18334">
    <property type="entry name" value="XRN1_D2_D3"/>
    <property type="match status" value="1"/>
</dbReference>
<dbReference type="GO" id="GO:0000956">
    <property type="term" value="P:nuclear-transcribed mRNA catabolic process"/>
    <property type="evidence" value="ECO:0007669"/>
    <property type="project" value="InterPro"/>
</dbReference>
<dbReference type="GO" id="GO:0005634">
    <property type="term" value="C:nucleus"/>
    <property type="evidence" value="ECO:0007669"/>
    <property type="project" value="TreeGrafter"/>
</dbReference>
<dbReference type="GO" id="GO:0003723">
    <property type="term" value="F:RNA binding"/>
    <property type="evidence" value="ECO:0007669"/>
    <property type="project" value="TreeGrafter"/>
</dbReference>
<evidence type="ECO:0000259" key="8">
    <source>
        <dbReference type="Pfam" id="PF18129"/>
    </source>
</evidence>
<feature type="domain" description="Exoribonuclease Xrn1 D2/D3" evidence="9">
    <location>
        <begin position="968"/>
        <end position="1192"/>
    </location>
</feature>
<evidence type="ECO:0000256" key="5">
    <source>
        <dbReference type="SAM" id="MobiDB-lite"/>
    </source>
</evidence>
<dbReference type="PIRSF" id="PIRSF006743">
    <property type="entry name" value="Exonuclease_Xnr1"/>
    <property type="match status" value="1"/>
</dbReference>
<reference evidence="10" key="1">
    <citation type="submission" date="2021-02" db="EMBL/GenBank/DDBJ databases">
        <authorList>
            <person name="Nowell W R."/>
        </authorList>
    </citation>
    <scope>NUCLEOTIDE SEQUENCE</scope>
</reference>
<evidence type="ECO:0000256" key="2">
    <source>
        <dbReference type="ARBA" id="ARBA00022801"/>
    </source>
</evidence>
<evidence type="ECO:0000313" key="10">
    <source>
        <dbReference type="EMBL" id="CAF1135658.1"/>
    </source>
</evidence>
<feature type="compositionally biased region" description="Low complexity" evidence="5">
    <location>
        <begin position="1572"/>
        <end position="1587"/>
    </location>
</feature>
<feature type="region of interest" description="Disordered" evidence="5">
    <location>
        <begin position="429"/>
        <end position="473"/>
    </location>
</feature>
<dbReference type="CDD" id="cd18673">
    <property type="entry name" value="PIN_XRN1-2-like"/>
    <property type="match status" value="1"/>
</dbReference>
<dbReference type="PANTHER" id="PTHR12341:SF7">
    <property type="entry name" value="5'-3' EXORIBONUCLEASE 1"/>
    <property type="match status" value="1"/>
</dbReference>
<protein>
    <submittedName>
        <fullName evidence="10">Uncharacterized protein</fullName>
    </submittedName>
</protein>
<feature type="region of interest" description="Disordered" evidence="5">
    <location>
        <begin position="1332"/>
        <end position="1376"/>
    </location>
</feature>
<dbReference type="InterPro" id="IPR047008">
    <property type="entry name" value="XRN1_SH3_sf"/>
</dbReference>
<feature type="compositionally biased region" description="Polar residues" evidence="5">
    <location>
        <begin position="1672"/>
        <end position="1683"/>
    </location>
</feature>
<dbReference type="GO" id="GO:0004534">
    <property type="term" value="F:5'-3' RNA exonuclease activity"/>
    <property type="evidence" value="ECO:0007669"/>
    <property type="project" value="TreeGrafter"/>
</dbReference>
<feature type="region of interest" description="Disordered" evidence="5">
    <location>
        <begin position="1632"/>
        <end position="1721"/>
    </location>
</feature>
<feature type="region of interest" description="Disordered" evidence="5">
    <location>
        <begin position="1529"/>
        <end position="1550"/>
    </location>
</feature>
<dbReference type="Gene3D" id="1.25.40.1050">
    <property type="match status" value="1"/>
</dbReference>
<evidence type="ECO:0000259" key="7">
    <source>
        <dbReference type="Pfam" id="PF17846"/>
    </source>
</evidence>
<feature type="compositionally biased region" description="Polar residues" evidence="5">
    <location>
        <begin position="1361"/>
        <end position="1376"/>
    </location>
</feature>
<evidence type="ECO:0000313" key="12">
    <source>
        <dbReference type="Proteomes" id="UP000663828"/>
    </source>
</evidence>
<dbReference type="InterPro" id="IPR047007">
    <property type="entry name" value="XRN1_D1_sf"/>
</dbReference>
<feature type="region of interest" description="Disordered" evidence="5">
    <location>
        <begin position="1398"/>
        <end position="1421"/>
    </location>
</feature>
<comment type="caution">
    <text evidence="10">The sequence shown here is derived from an EMBL/GenBank/DDBJ whole genome shotgun (WGS) entry which is preliminary data.</text>
</comment>
<feature type="compositionally biased region" description="Low complexity" evidence="5">
    <location>
        <begin position="1644"/>
        <end position="1662"/>
    </location>
</feature>
<dbReference type="Gene3D" id="2.170.260.40">
    <property type="match status" value="1"/>
</dbReference>
<evidence type="ECO:0000256" key="3">
    <source>
        <dbReference type="ARBA" id="ARBA00022839"/>
    </source>
</evidence>
<dbReference type="InterPro" id="IPR027073">
    <property type="entry name" value="5_3_exoribonuclease"/>
</dbReference>
<feature type="compositionally biased region" description="Polar residues" evidence="5">
    <location>
        <begin position="1696"/>
        <end position="1710"/>
    </location>
</feature>
<evidence type="ECO:0000259" key="9">
    <source>
        <dbReference type="Pfam" id="PF18334"/>
    </source>
</evidence>
<dbReference type="InterPro" id="IPR041106">
    <property type="entry name" value="XRN1_D2_D3"/>
</dbReference>
<evidence type="ECO:0000256" key="4">
    <source>
        <dbReference type="ARBA" id="ARBA00038299"/>
    </source>
</evidence>
<dbReference type="OrthoDB" id="372487at2759"/>
<feature type="domain" description="5'-3' exoribonuclease 1 SH3-like" evidence="8">
    <location>
        <begin position="1226"/>
        <end position="1299"/>
    </location>
</feature>
<feature type="compositionally biased region" description="Low complexity" evidence="5">
    <location>
        <begin position="429"/>
        <end position="438"/>
    </location>
</feature>
<dbReference type="Gene3D" id="3.40.50.12390">
    <property type="match status" value="2"/>
</dbReference>
<dbReference type="FunFam" id="3.40.50.12390:FF:000002">
    <property type="entry name" value="5'-3' exoribonuclease 1"/>
    <property type="match status" value="1"/>
</dbReference>
<sequence>MGVPKFYRWVSERYPNISRVINDNQIPDFDNFYLDMNGIIHACSHVNEDNCETSVSEEEIFRNIFHYIDFLFRMIKPKKVFFMAVDGVAPRAKMNQQRSRRFRAGRDRMKKLQTLADKTGQSLKETIAHHFDTNAITPGTKFMANLDEQLRYFINVKLTTDPLWHGVDIHLSGHLTPGEGEHKIMEYIRYTRSQPGYNINTRHCLYGLDADLIMLGLVTHEMHFALLREEVKYGPKKVTKILTPEEINWHLLQLCLLRDYINLEFSSIKDKLKFPYDLERIVDDWILMGYLVGNDFIPHLPHVHINQEALPLLWETYKKILPKLDGYMNDAGELNLSRFEIYLSELAKYDYNRFEKETESTKQLHKIKPVKSELDKDQLPNSGFSAEILKKLMISAPTVLVKEANGTAEADSNSQWIDNFIAQERKSLNASPLSSSPNDNHGPVYLDADDDERQSSESDPTSDQDSNRKNILRMTSNEKQEYISVIDSEFRQHKNQYYREKMRCQAVSKEQIQTYVYQYIEALQWILKYYYQGCPSWSWFYPHHYAPYLSDLTNFKHLQLTFQRGTPFKPFEQLLGVLPPTSRYLLPTALQPLMIDVESPLLHFYPEDFQLDQNEKKQDWEAIVLLPFIDEQLLLTSIKKYYNNLDTNEKMRNQHSSSLCFRATSTLHPTSGIIANNPHFPPLKQTRAICTEFPVDYYRPEGLKFQTGRFDEANMIHFPKFPVLNVIPYKFDFKKGVVDLFDSRSKSTTLVLDLAHHPDSDCITYNDQWDSKESETSQPFEITNRQALIERYLGKRIFVNWPHFDYGIVCAMSDFRHLYIWSNIPGGSHFNIRSLLSEEGQDARNISQTPIYVSRYPFEMSDETSSKAVTIRTYPLDATQSQMEYTKAINMNRRYENRQGVMIGAIPVLLYVAPLIGYQTKLSSSTSEKCQTTMCFSNQALAYPLQTSLFNIKNYKHDLFQFPQTVHENFKSNDPVFALQPPYYSCMGYIQQVNKDSNGKYMVECRMEPSDVSNQPDLHSLSNRLDRFQLNYWTAQQVAEYLQTMPSVISKLTGTIIVTTGAGGGRENTNRINVGFSWKANKPLKQLYGYTKKQDQVWYYSDSAVLIISDYMLQFPEIIAELVRKPKDDTYPEPNIWPTRKGRSRLQEVRTWIKNQPTHSMTLMDGAWQVLDAPVIKEIERITKAFYAKHPAKNPNEKTKLVSIEANRLFKPNESFGMCDSDMETHYELYDRVVTVRLGTGVPLGTRGTVIGMMHGQTHLDTFYEVLFDQLPKTSLDAILLSGSSQQRRIKVRSYHLLNYSHSLRVRSTSNYSQSRSMPNENVWEKRLADQSGPLRQTQSQQPQQQQQPPQPTKILKRTSNENNSSTVVKSTPASAATQVKPNFTEIVNSALKEQLLPANPSTSTEKSQLSQSTTTKTAPNQQISVLSPSAPVPISGKVHTQEPPSLSVNPTATKIAPEPIVPLATFPTHSGPSSLLFRAINESKQVFNPVQQQPWELVPPPAIPITQKKQLDTSAFAPQSQNIILASMQQQHPQDSPMSHQQKLESPPQQRSLFLAQAIESMSRAPPPTLATAQSEQTQQQSSQSEPILSMLQRAIQQSDLQFNTNPTPSSIINGSFDASAPFQPFDLNATHFYSDFQPGPVPSQITSPQQQQQQQQSPLQTNNIHFGLPQTMSSPLASHSSPTTQTQTTPQQTNSPRMSGGSTLQFVPSQVLRKMSKKP</sequence>
<gene>
    <name evidence="11" type="ORF">EDS130_LOCUS36561</name>
    <name evidence="10" type="ORF">XAT740_LOCUS20139</name>
</gene>
<feature type="domain" description="Xrn1 N-terminal" evidence="6">
    <location>
        <begin position="1"/>
        <end position="230"/>
    </location>
</feature>
<keyword evidence="12" id="KW-1185">Reference proteome</keyword>
<dbReference type="GO" id="GO:0016075">
    <property type="term" value="P:rRNA catabolic process"/>
    <property type="evidence" value="ECO:0007669"/>
    <property type="project" value="TreeGrafter"/>
</dbReference>
<keyword evidence="3" id="KW-0269">Exonuclease</keyword>
<dbReference type="InterPro" id="IPR041385">
    <property type="entry name" value="SH3_12"/>
</dbReference>
<dbReference type="Pfam" id="PF03159">
    <property type="entry name" value="XRN_N"/>
    <property type="match status" value="1"/>
</dbReference>
<keyword evidence="2" id="KW-0378">Hydrolase</keyword>
<comment type="similarity">
    <text evidence="4">Belongs to the 5'-3' exonuclease family.</text>
</comment>
<dbReference type="InterPro" id="IPR041412">
    <property type="entry name" value="Xrn1_helical"/>
</dbReference>
<organism evidence="10 12">
    <name type="scientific">Adineta ricciae</name>
    <name type="common">Rotifer</name>
    <dbReference type="NCBI Taxonomy" id="249248"/>
    <lineage>
        <taxon>Eukaryota</taxon>
        <taxon>Metazoa</taxon>
        <taxon>Spiralia</taxon>
        <taxon>Gnathifera</taxon>
        <taxon>Rotifera</taxon>
        <taxon>Eurotatoria</taxon>
        <taxon>Bdelloidea</taxon>
        <taxon>Adinetida</taxon>
        <taxon>Adinetidae</taxon>
        <taxon>Adineta</taxon>
    </lineage>
</organism>
<dbReference type="InterPro" id="IPR004859">
    <property type="entry name" value="Xrn1_N"/>
</dbReference>
<dbReference type="PANTHER" id="PTHR12341">
    <property type="entry name" value="5'-&gt;3' EXORIBONUCLEASE"/>
    <property type="match status" value="1"/>
</dbReference>
<dbReference type="Proteomes" id="UP000663852">
    <property type="component" value="Unassembled WGS sequence"/>
</dbReference>
<evidence type="ECO:0000256" key="1">
    <source>
        <dbReference type="ARBA" id="ARBA00022722"/>
    </source>
</evidence>
<feature type="compositionally biased region" description="Low complexity" evidence="5">
    <location>
        <begin position="1684"/>
        <end position="1695"/>
    </location>
</feature>
<proteinExistence type="inferred from homology"/>
<evidence type="ECO:0000259" key="6">
    <source>
        <dbReference type="Pfam" id="PF03159"/>
    </source>
</evidence>